<proteinExistence type="predicted"/>
<protein>
    <submittedName>
        <fullName evidence="1">Uncharacterized protein</fullName>
    </submittedName>
</protein>
<keyword evidence="2" id="KW-1185">Reference proteome</keyword>
<dbReference type="Proteomes" id="UP000422108">
    <property type="component" value="Chromosome"/>
</dbReference>
<dbReference type="AlphaFoldDB" id="A0A5K8A609"/>
<accession>A0A5K8A609</accession>
<organism evidence="1 2">
    <name type="scientific">Desulfosarcina ovata subsp. ovata</name>
    <dbReference type="NCBI Taxonomy" id="2752305"/>
    <lineage>
        <taxon>Bacteria</taxon>
        <taxon>Pseudomonadati</taxon>
        <taxon>Thermodesulfobacteriota</taxon>
        <taxon>Desulfobacteria</taxon>
        <taxon>Desulfobacterales</taxon>
        <taxon>Desulfosarcinaceae</taxon>
        <taxon>Desulfosarcina</taxon>
    </lineage>
</organism>
<name>A0A5K8A609_9BACT</name>
<evidence type="ECO:0000313" key="2">
    <source>
        <dbReference type="Proteomes" id="UP000422108"/>
    </source>
</evidence>
<gene>
    <name evidence="1" type="ORF">DSCOOX_12120</name>
</gene>
<dbReference type="EMBL" id="AP021879">
    <property type="protein sequence ID" value="BBO88032.1"/>
    <property type="molecule type" value="Genomic_DNA"/>
</dbReference>
<reference evidence="1 2" key="1">
    <citation type="submission" date="2019-11" db="EMBL/GenBank/DDBJ databases">
        <title>Comparative genomics of hydrocarbon-degrading Desulfosarcina strains.</title>
        <authorList>
            <person name="Watanabe M."/>
            <person name="Kojima H."/>
            <person name="Fukui M."/>
        </authorList>
    </citation>
    <scope>NUCLEOTIDE SEQUENCE [LARGE SCALE GENOMIC DNA]</scope>
    <source>
        <strain evidence="2">oXyS1</strain>
    </source>
</reference>
<evidence type="ECO:0000313" key="1">
    <source>
        <dbReference type="EMBL" id="BBO88032.1"/>
    </source>
</evidence>
<sequence>MIGRVVNSSQLDLGIGVLEESAKLLALLKTEQVEAFDLDDLKLEFRLVDALNEEGVDQFAIIETVIEGKGLSAVGREICSRALDRLTTKRLITFHAHNRSLVRSVLASSPERMETTDVWDGPREFQRTCLELVTEHGSPSPKVIRAMVQASGFSLVYEVGKGLDTSTVDVVLSELNTLEAEEKYAGTIKTWVNGLQSKSEAIAQWLGGEARSISPLLLIALSEKMTPRWPPLASLHSEVLLGAVEQAAGLQSSAVTATLALVIGLQRGEKSGALIVARTFEEVHQKLIESALPWSAWQWLDSELPRDRWTLILNWDRAGRLRRGLVRAFVEHHDWDAKNLEATLYNPSTRNFVVSLCEQTSKGRRLLDRAGLR</sequence>